<proteinExistence type="predicted"/>
<comment type="caution">
    <text evidence="2">The sequence shown here is derived from an EMBL/GenBank/DDBJ whole genome shotgun (WGS) entry which is preliminary data.</text>
</comment>
<keyword evidence="3" id="KW-1185">Reference proteome</keyword>
<evidence type="ECO:0000313" key="3">
    <source>
        <dbReference type="Proteomes" id="UP001148838"/>
    </source>
</evidence>
<gene>
    <name evidence="2" type="ORF">ANN_26238</name>
</gene>
<reference evidence="2 3" key="1">
    <citation type="journal article" date="2022" name="Allergy">
        <title>Genome assembly and annotation of Periplaneta americana reveal a comprehensive cockroach allergen profile.</title>
        <authorList>
            <person name="Wang L."/>
            <person name="Xiong Q."/>
            <person name="Saelim N."/>
            <person name="Wang L."/>
            <person name="Nong W."/>
            <person name="Wan A.T."/>
            <person name="Shi M."/>
            <person name="Liu X."/>
            <person name="Cao Q."/>
            <person name="Hui J.H.L."/>
            <person name="Sookrung N."/>
            <person name="Leung T.F."/>
            <person name="Tungtrongchitr A."/>
            <person name="Tsui S.K.W."/>
        </authorList>
    </citation>
    <scope>NUCLEOTIDE SEQUENCE [LARGE SCALE GENOMIC DNA]</scope>
    <source>
        <strain evidence="2">PWHHKU_190912</strain>
    </source>
</reference>
<dbReference type="InterPro" id="IPR008906">
    <property type="entry name" value="HATC_C_dom"/>
</dbReference>
<dbReference type="Proteomes" id="UP001148838">
    <property type="component" value="Unassembled WGS sequence"/>
</dbReference>
<organism evidence="2 3">
    <name type="scientific">Periplaneta americana</name>
    <name type="common">American cockroach</name>
    <name type="synonym">Blatta americana</name>
    <dbReference type="NCBI Taxonomy" id="6978"/>
    <lineage>
        <taxon>Eukaryota</taxon>
        <taxon>Metazoa</taxon>
        <taxon>Ecdysozoa</taxon>
        <taxon>Arthropoda</taxon>
        <taxon>Hexapoda</taxon>
        <taxon>Insecta</taxon>
        <taxon>Pterygota</taxon>
        <taxon>Neoptera</taxon>
        <taxon>Polyneoptera</taxon>
        <taxon>Dictyoptera</taxon>
        <taxon>Blattodea</taxon>
        <taxon>Blattoidea</taxon>
        <taxon>Blattidae</taxon>
        <taxon>Blattinae</taxon>
        <taxon>Periplaneta</taxon>
    </lineage>
</organism>
<feature type="domain" description="HAT C-terminal dimerisation" evidence="1">
    <location>
        <begin position="102"/>
        <end position="164"/>
    </location>
</feature>
<dbReference type="EMBL" id="JAJSOF020000036">
    <property type="protein sequence ID" value="KAJ4429235.1"/>
    <property type="molecule type" value="Genomic_DNA"/>
</dbReference>
<accession>A0ABQ8S5Q0</accession>
<sequence length="195" mass="22176">MAGLCEGGNEPPGSLKASKRMNLLKGNKQELSHHCDHLSVPTPLQPSLFPRHKSLFPKTEFKLAIELFHLNAMELRQELTVIYGRNDFANASGALTLLSCIYENNLELLLPELVKLLRIICMISMTTSECYKCFSALKRIKTFIKNTMKEDGLSGLAMCSIEKTLLSIPDFNEHVSNHFAEQKERRMDFIYKQIN</sequence>
<protein>
    <recommendedName>
        <fullName evidence="1">HAT C-terminal dimerisation domain-containing protein</fullName>
    </recommendedName>
</protein>
<evidence type="ECO:0000259" key="1">
    <source>
        <dbReference type="Pfam" id="PF05699"/>
    </source>
</evidence>
<dbReference type="PANTHER" id="PTHR45749:SF21">
    <property type="entry name" value="DUF4371 DOMAIN-CONTAINING PROTEIN"/>
    <property type="match status" value="1"/>
</dbReference>
<name>A0ABQ8S5Q0_PERAM</name>
<dbReference type="Pfam" id="PF05699">
    <property type="entry name" value="Dimer_Tnp_hAT"/>
    <property type="match status" value="1"/>
</dbReference>
<dbReference type="PANTHER" id="PTHR45749">
    <property type="match status" value="1"/>
</dbReference>
<evidence type="ECO:0000313" key="2">
    <source>
        <dbReference type="EMBL" id="KAJ4429235.1"/>
    </source>
</evidence>